<dbReference type="PANTHER" id="PTHR31645">
    <property type="entry name" value="OLIGOPEPTIDE TRANSPORTER YGL114W-RELATED"/>
    <property type="match status" value="1"/>
</dbReference>
<feature type="transmembrane region" description="Helical" evidence="6">
    <location>
        <begin position="378"/>
        <end position="398"/>
    </location>
</feature>
<accession>A0A1M4IF27</accession>
<evidence type="ECO:0000256" key="2">
    <source>
        <dbReference type="ARBA" id="ARBA00022448"/>
    </source>
</evidence>
<keyword evidence="2" id="KW-0813">Transport</keyword>
<evidence type="ECO:0000256" key="5">
    <source>
        <dbReference type="ARBA" id="ARBA00023136"/>
    </source>
</evidence>
<feature type="transmembrane region" description="Helical" evidence="6">
    <location>
        <begin position="591"/>
        <end position="615"/>
    </location>
</feature>
<evidence type="ECO:0000313" key="8">
    <source>
        <dbReference type="Proteomes" id="UP000184997"/>
    </source>
</evidence>
<evidence type="ECO:0000313" key="7">
    <source>
        <dbReference type="EMBL" id="SBV87451.1"/>
    </source>
</evidence>
<gene>
    <name evidence="7" type="ORF">XTGNCPPB3709_1376</name>
</gene>
<feature type="transmembrane region" description="Helical" evidence="6">
    <location>
        <begin position="548"/>
        <end position="570"/>
    </location>
</feature>
<dbReference type="InterPro" id="IPR004813">
    <property type="entry name" value="OPT"/>
</dbReference>
<feature type="transmembrane region" description="Helical" evidence="6">
    <location>
        <begin position="203"/>
        <end position="224"/>
    </location>
</feature>
<dbReference type="GO" id="GO:0016020">
    <property type="term" value="C:membrane"/>
    <property type="evidence" value="ECO:0007669"/>
    <property type="project" value="UniProtKB-SubCell"/>
</dbReference>
<feature type="transmembrane region" description="Helical" evidence="6">
    <location>
        <begin position="268"/>
        <end position="285"/>
    </location>
</feature>
<evidence type="ECO:0000256" key="3">
    <source>
        <dbReference type="ARBA" id="ARBA00022692"/>
    </source>
</evidence>
<feature type="transmembrane region" description="Helical" evidence="6">
    <location>
        <begin position="78"/>
        <end position="95"/>
    </location>
</feature>
<evidence type="ECO:0000256" key="4">
    <source>
        <dbReference type="ARBA" id="ARBA00022989"/>
    </source>
</evidence>
<keyword evidence="3 6" id="KW-0812">Transmembrane</keyword>
<dbReference type="NCBIfam" id="TIGR00733">
    <property type="entry name" value="OPT family oligopeptide transporter"/>
    <property type="match status" value="1"/>
</dbReference>
<feature type="transmembrane region" description="Helical" evidence="6">
    <location>
        <begin position="38"/>
        <end position="57"/>
    </location>
</feature>
<dbReference type="InterPro" id="IPR004814">
    <property type="entry name" value="Oligopep_transpt"/>
</dbReference>
<reference evidence="8" key="1">
    <citation type="submission" date="2016-07" db="EMBL/GenBank/DDBJ databases">
        <authorList>
            <person name="Florea S."/>
            <person name="Webb J.S."/>
            <person name="Jaromczyk J."/>
            <person name="Schardl C.L."/>
        </authorList>
    </citation>
    <scope>NUCLEOTIDE SEQUENCE [LARGE SCALE GENOMIC DNA]</scope>
</reference>
<evidence type="ECO:0000256" key="1">
    <source>
        <dbReference type="ARBA" id="ARBA00004141"/>
    </source>
</evidence>
<feature type="transmembrane region" description="Helical" evidence="6">
    <location>
        <begin position="452"/>
        <end position="474"/>
    </location>
</feature>
<sequence length="663" mass="68205">MNNAAAPRQLTFRAVVLAIVLAVVLSAANAYLGLFAGLTIATAIPAAVVSMGVLRLLGGGTILENNIVQTGASAGSSIAAGVIFTIPALVIMGYWPDFKYWWVLGIAGMGGLLGVLFSVPLRRSMIVEDPLPFPEGKAAAEVLKAGANPGPGLKILALSASIGGLVKLAAASGLKVIPDTWAQATYLGSSKLVGYVGTNLSPALLGVGYIVGLNVGIVVLSGSILSWHIAIPLYQQFFMGADPALAQSLVTAPAAEAAFGIWAAKVRYLGVGAMLIGGVWTLFSLRKSLFSGVKSGFAAARKSTAGTVVAETDRDLPMKWMLVALLLCTLPLLGLYQAIVGQWHVSIPMTIIMIVAGFLFVSVSGYLAGLIGSSNNPVSGITISTILFASAVLVLLLGRSGLAPVGIGGAPIGAVAAIMIGAVVCCAAAVGGDNLQDLKAGYLVGATPWKQQLMLAIGAFSCALIMAPVLNLLAQAYGIGAATPEHPNALAAPQATLMASVAKGLFGGELPWTMIAIGAGVGAAIIALDEWLKRTGKRFRVPVLAAAIGIYLPLELMVPIFLGGLITYLVERVHRIRADDEEGRDRVHRPGTLFAAGLITGEALMGIAIAVPIVVSGHADVLALPAAFHLNQWYGLVLLAFVGWLLYRTGKKGEPTAPLPPSA</sequence>
<protein>
    <submittedName>
        <fullName evidence="7">Oligopeptide transporter</fullName>
    </submittedName>
</protein>
<feature type="transmembrane region" description="Helical" evidence="6">
    <location>
        <begin position="410"/>
        <end position="432"/>
    </location>
</feature>
<dbReference type="Pfam" id="PF03169">
    <property type="entry name" value="OPT"/>
    <property type="match status" value="1"/>
</dbReference>
<dbReference type="GO" id="GO:0035673">
    <property type="term" value="F:oligopeptide transmembrane transporter activity"/>
    <property type="evidence" value="ECO:0007669"/>
    <property type="project" value="InterPro"/>
</dbReference>
<feature type="transmembrane region" description="Helical" evidence="6">
    <location>
        <begin position="12"/>
        <end position="32"/>
    </location>
</feature>
<feature type="transmembrane region" description="Helical" evidence="6">
    <location>
        <begin position="510"/>
        <end position="528"/>
    </location>
</feature>
<dbReference type="PANTHER" id="PTHR31645:SF0">
    <property type="entry name" value="OLIGOPEPTIDE TRANSPORTER YGL114W-RELATED"/>
    <property type="match status" value="1"/>
</dbReference>
<dbReference type="Proteomes" id="UP000184997">
    <property type="component" value="Unassembled WGS sequence"/>
</dbReference>
<feature type="transmembrane region" description="Helical" evidence="6">
    <location>
        <begin position="244"/>
        <end position="263"/>
    </location>
</feature>
<feature type="transmembrane region" description="Helical" evidence="6">
    <location>
        <begin position="320"/>
        <end position="339"/>
    </location>
</feature>
<dbReference type="NCBIfam" id="TIGR00728">
    <property type="entry name" value="OPT_sfam"/>
    <property type="match status" value="1"/>
</dbReference>
<name>A0A1M4IF27_9XANT</name>
<dbReference type="EMBL" id="FLUK01000118">
    <property type="protein sequence ID" value="SBV87451.1"/>
    <property type="molecule type" value="Genomic_DNA"/>
</dbReference>
<dbReference type="RefSeq" id="WP_009592146.1">
    <property type="nucleotide sequence ID" value="NZ_CP076252.1"/>
</dbReference>
<keyword evidence="5 6" id="KW-0472">Membrane</keyword>
<dbReference type="InterPro" id="IPR045035">
    <property type="entry name" value="YSL-like"/>
</dbReference>
<feature type="transmembrane region" description="Helical" evidence="6">
    <location>
        <begin position="101"/>
        <end position="121"/>
    </location>
</feature>
<proteinExistence type="predicted"/>
<comment type="subcellular location">
    <subcellularLocation>
        <location evidence="1">Membrane</location>
        <topology evidence="1">Multi-pass membrane protein</topology>
    </subcellularLocation>
</comment>
<dbReference type="AlphaFoldDB" id="A0A1M4IF27"/>
<evidence type="ECO:0000256" key="6">
    <source>
        <dbReference type="SAM" id="Phobius"/>
    </source>
</evidence>
<feature type="transmembrane region" description="Helical" evidence="6">
    <location>
        <begin position="627"/>
        <end position="647"/>
    </location>
</feature>
<organism evidence="7 8">
    <name type="scientific">Xanthomonas graminis pv. graminis</name>
    <dbReference type="NCBI Taxonomy" id="134874"/>
    <lineage>
        <taxon>Bacteria</taxon>
        <taxon>Pseudomonadati</taxon>
        <taxon>Pseudomonadota</taxon>
        <taxon>Gammaproteobacteria</taxon>
        <taxon>Lysobacterales</taxon>
        <taxon>Lysobacteraceae</taxon>
        <taxon>Xanthomonas</taxon>
        <taxon>Xanthomonas translucens group</taxon>
        <taxon>Xanthomonas graminis</taxon>
    </lineage>
</organism>
<feature type="transmembrane region" description="Helical" evidence="6">
    <location>
        <begin position="351"/>
        <end position="372"/>
    </location>
</feature>
<keyword evidence="4 6" id="KW-1133">Transmembrane helix</keyword>